<evidence type="ECO:0000256" key="1">
    <source>
        <dbReference type="ARBA" id="ARBA00005417"/>
    </source>
</evidence>
<dbReference type="InterPro" id="IPR027417">
    <property type="entry name" value="P-loop_NTPase"/>
</dbReference>
<keyword evidence="2" id="KW-0813">Transport</keyword>
<feature type="domain" description="ABC transporter" evidence="6">
    <location>
        <begin position="7"/>
        <end position="229"/>
    </location>
</feature>
<evidence type="ECO:0000313" key="8">
    <source>
        <dbReference type="Proteomes" id="UP000305674"/>
    </source>
</evidence>
<evidence type="ECO:0000256" key="5">
    <source>
        <dbReference type="ARBA" id="ARBA00022840"/>
    </source>
</evidence>
<dbReference type="Proteomes" id="UP000305674">
    <property type="component" value="Unassembled WGS sequence"/>
</dbReference>
<sequence length="229" mass="25176">MVTVVKVSLIDPLIAVEGRTLLQAEEISIEAGQSVWLRGANGAGKTTLLKTLAGLRKPDGGERRVDGAPGPWWRLKVGAGQIIYLHQTPYLFDGTVRQNLAYSLSLLPMNRSDKEARIDEALAAAELTHLVDRPAQVLSGGERQRLALARAWVVRPAILMLDEPTANLDQHSIEVVAAMVRQLQQRGCGILVTSHQTTEVTKLCSDVWQIHNGHLFHTVSEEHARASYQ</sequence>
<dbReference type="CDD" id="cd03225">
    <property type="entry name" value="ABC_cobalt_CbiO_domain1"/>
    <property type="match status" value="1"/>
</dbReference>
<evidence type="ECO:0000313" key="7">
    <source>
        <dbReference type="EMBL" id="TKB50991.1"/>
    </source>
</evidence>
<keyword evidence="5 7" id="KW-0067">ATP-binding</keyword>
<reference evidence="7 8" key="1">
    <citation type="submission" date="2019-04" db="EMBL/GenBank/DDBJ databases">
        <authorList>
            <person name="Hwang J.C."/>
        </authorList>
    </citation>
    <scope>NUCLEOTIDE SEQUENCE [LARGE SCALE GENOMIC DNA]</scope>
    <source>
        <strain evidence="7 8">IMCC35001</strain>
    </source>
</reference>
<accession>A0A4V5NXG0</accession>
<dbReference type="SMART" id="SM00382">
    <property type="entry name" value="AAA"/>
    <property type="match status" value="1"/>
</dbReference>
<protein>
    <submittedName>
        <fullName evidence="7">ABC transporter ATP-binding protein</fullName>
    </submittedName>
</protein>
<comment type="similarity">
    <text evidence="1">Belongs to the ABC transporter superfamily.</text>
</comment>
<keyword evidence="8" id="KW-1185">Reference proteome</keyword>
<dbReference type="GO" id="GO:0005524">
    <property type="term" value="F:ATP binding"/>
    <property type="evidence" value="ECO:0007669"/>
    <property type="project" value="UniProtKB-KW"/>
</dbReference>
<dbReference type="InterPro" id="IPR003439">
    <property type="entry name" value="ABC_transporter-like_ATP-bd"/>
</dbReference>
<dbReference type="PANTHER" id="PTHR42711">
    <property type="entry name" value="ABC TRANSPORTER ATP-BINDING PROTEIN"/>
    <property type="match status" value="1"/>
</dbReference>
<dbReference type="Gene3D" id="3.40.50.300">
    <property type="entry name" value="P-loop containing nucleotide triphosphate hydrolases"/>
    <property type="match status" value="1"/>
</dbReference>
<dbReference type="SUPFAM" id="SSF52540">
    <property type="entry name" value="P-loop containing nucleoside triphosphate hydrolases"/>
    <property type="match status" value="1"/>
</dbReference>
<dbReference type="InterPro" id="IPR017871">
    <property type="entry name" value="ABC_transporter-like_CS"/>
</dbReference>
<dbReference type="PROSITE" id="PS00211">
    <property type="entry name" value="ABC_TRANSPORTER_1"/>
    <property type="match status" value="1"/>
</dbReference>
<keyword evidence="4" id="KW-0547">Nucleotide-binding</keyword>
<evidence type="ECO:0000256" key="2">
    <source>
        <dbReference type="ARBA" id="ARBA00022448"/>
    </source>
</evidence>
<dbReference type="PROSITE" id="PS50893">
    <property type="entry name" value="ABC_TRANSPORTER_2"/>
    <property type="match status" value="1"/>
</dbReference>
<proteinExistence type="inferred from homology"/>
<dbReference type="GO" id="GO:0016887">
    <property type="term" value="F:ATP hydrolysis activity"/>
    <property type="evidence" value="ECO:0007669"/>
    <property type="project" value="InterPro"/>
</dbReference>
<dbReference type="GO" id="GO:0016020">
    <property type="term" value="C:membrane"/>
    <property type="evidence" value="ECO:0007669"/>
    <property type="project" value="InterPro"/>
</dbReference>
<dbReference type="EMBL" id="SWCI01000001">
    <property type="protein sequence ID" value="TKB50991.1"/>
    <property type="molecule type" value="Genomic_DNA"/>
</dbReference>
<dbReference type="InterPro" id="IPR050763">
    <property type="entry name" value="ABC_transporter_ATP-binding"/>
</dbReference>
<dbReference type="InterPro" id="IPR003593">
    <property type="entry name" value="AAA+_ATPase"/>
</dbReference>
<dbReference type="OrthoDB" id="9802264at2"/>
<name>A0A4V5NXG0_9GAMM</name>
<dbReference type="Pfam" id="PF00005">
    <property type="entry name" value="ABC_tran"/>
    <property type="match status" value="1"/>
</dbReference>
<dbReference type="PANTHER" id="PTHR42711:SF5">
    <property type="entry name" value="ABC TRANSPORTER ATP-BINDING PROTEIN NATA"/>
    <property type="match status" value="1"/>
</dbReference>
<gene>
    <name evidence="7" type="ORF">FCL40_00090</name>
</gene>
<evidence type="ECO:0000256" key="3">
    <source>
        <dbReference type="ARBA" id="ARBA00022458"/>
    </source>
</evidence>
<evidence type="ECO:0000256" key="4">
    <source>
        <dbReference type="ARBA" id="ARBA00022741"/>
    </source>
</evidence>
<keyword evidence="3" id="KW-0536">Nodulation</keyword>
<comment type="caution">
    <text evidence="7">The sequence shown here is derived from an EMBL/GenBank/DDBJ whole genome shotgun (WGS) entry which is preliminary data.</text>
</comment>
<dbReference type="AlphaFoldDB" id="A0A4V5NXG0"/>
<evidence type="ECO:0000259" key="6">
    <source>
        <dbReference type="PROSITE" id="PS50893"/>
    </source>
</evidence>
<organism evidence="7 8">
    <name type="scientific">Ferrimonas sediminicola</name>
    <dbReference type="NCBI Taxonomy" id="2569538"/>
    <lineage>
        <taxon>Bacteria</taxon>
        <taxon>Pseudomonadati</taxon>
        <taxon>Pseudomonadota</taxon>
        <taxon>Gammaproteobacteria</taxon>
        <taxon>Alteromonadales</taxon>
        <taxon>Ferrimonadaceae</taxon>
        <taxon>Ferrimonas</taxon>
    </lineage>
</organism>
<dbReference type="GO" id="GO:0055085">
    <property type="term" value="P:transmembrane transport"/>
    <property type="evidence" value="ECO:0007669"/>
    <property type="project" value="InterPro"/>
</dbReference>
<dbReference type="InterPro" id="IPR015856">
    <property type="entry name" value="ABC_transpr_CbiO/EcfA_su"/>
</dbReference>